<name>A0AC61TT36_9CAUD</name>
<reference evidence="1" key="1">
    <citation type="submission" date="2022-01" db="EMBL/GenBank/DDBJ databases">
        <title>Identification and Characterization of vB_PreP_EPr2, a Lytic Bacteriophage of Pan-drug Resistant Providencia rettgeri.</title>
        <authorList>
            <person name="Margulieux K.R."/>
            <person name="Mencke J.L."/>
            <person name="He Y."/>
            <person name="Filippov A.A."/>
            <person name="Nikolich M.P."/>
            <person name="Belew A.T."/>
            <person name="McGann P."/>
            <person name="Swierczewski B.E."/>
            <person name="Getnet D."/>
            <person name="Ellison D.W."/>
        </authorList>
    </citation>
    <scope>NUCLEOTIDE SEQUENCE</scope>
</reference>
<proteinExistence type="predicted"/>
<gene>
    <name evidence="1" type="ORF">EPr2_0058</name>
</gene>
<dbReference type="EMBL" id="OM256482">
    <property type="protein sequence ID" value="UNI71166.1"/>
    <property type="molecule type" value="Genomic_DNA"/>
</dbReference>
<evidence type="ECO:0000313" key="1">
    <source>
        <dbReference type="EMBL" id="UNI71166.1"/>
    </source>
</evidence>
<evidence type="ECO:0000313" key="2">
    <source>
        <dbReference type="Proteomes" id="UP000829258"/>
    </source>
</evidence>
<dbReference type="Proteomes" id="UP000829258">
    <property type="component" value="Segment"/>
</dbReference>
<accession>A0AC61TT36</accession>
<protein>
    <submittedName>
        <fullName evidence="1">Uncharacterized protein</fullName>
    </submittedName>
</protein>
<organism evidence="1 2">
    <name type="scientific">Providencia phage EPr2</name>
    <dbReference type="NCBI Taxonomy" id="2917333"/>
    <lineage>
        <taxon>Viruses</taxon>
        <taxon>Duplodnaviria</taxon>
        <taxon>Heunggongvirae</taxon>
        <taxon>Uroviricota</taxon>
        <taxon>Caudoviricetes</taxon>
        <taxon>Autographivirales</taxon>
        <taxon>Autotranscriptaviridae</taxon>
        <taxon>Studiervirinae</taxon>
        <taxon>Kayfunavirus</taxon>
        <taxon>Kayfunavirus EPr2</taxon>
    </lineage>
</organism>
<keyword evidence="2" id="KW-1185">Reference proteome</keyword>
<sequence>MLTIKATTYSNDLESNT</sequence>